<dbReference type="SMART" id="SM00989">
    <property type="entry name" value="V4R"/>
    <property type="match status" value="1"/>
</dbReference>
<accession>A0A845L2K1</accession>
<dbReference type="RefSeq" id="WP_161256515.1">
    <property type="nucleotide sequence ID" value="NZ_WXEY01000004.1"/>
</dbReference>
<dbReference type="AlphaFoldDB" id="A0A845L2K1"/>
<gene>
    <name evidence="2" type="primary">bchJ</name>
    <name evidence="2" type="ORF">GTO91_06320</name>
</gene>
<dbReference type="PANTHER" id="PTHR35090:SF1">
    <property type="entry name" value="SLR0144 PROTEIN"/>
    <property type="match status" value="1"/>
</dbReference>
<reference evidence="2 3" key="1">
    <citation type="submission" date="2020-01" db="EMBL/GenBank/DDBJ databases">
        <title>Whole-genome sequence of Heliobacterium undosum DSM 13378.</title>
        <authorList>
            <person name="Kyndt J.A."/>
            <person name="Meyer T.E."/>
        </authorList>
    </citation>
    <scope>NUCLEOTIDE SEQUENCE [LARGE SCALE GENOMIC DNA]</scope>
    <source>
        <strain evidence="2 3">DSM 13378</strain>
    </source>
</reference>
<organism evidence="2 3">
    <name type="scientific">Heliomicrobium undosum</name>
    <dbReference type="NCBI Taxonomy" id="121734"/>
    <lineage>
        <taxon>Bacteria</taxon>
        <taxon>Bacillati</taxon>
        <taxon>Bacillota</taxon>
        <taxon>Clostridia</taxon>
        <taxon>Eubacteriales</taxon>
        <taxon>Heliobacteriaceae</taxon>
        <taxon>Heliomicrobium</taxon>
    </lineage>
</organism>
<dbReference type="Pfam" id="PF02830">
    <property type="entry name" value="V4R"/>
    <property type="match status" value="1"/>
</dbReference>
<dbReference type="GO" id="GO:0015979">
    <property type="term" value="P:photosynthesis"/>
    <property type="evidence" value="ECO:0007669"/>
    <property type="project" value="InterPro"/>
</dbReference>
<dbReference type="GO" id="GO:0030494">
    <property type="term" value="P:bacteriochlorophyll biosynthetic process"/>
    <property type="evidence" value="ECO:0007669"/>
    <property type="project" value="InterPro"/>
</dbReference>
<dbReference type="InterPro" id="IPR024096">
    <property type="entry name" value="NO_sig/Golgi_transp_ligand-bd"/>
</dbReference>
<dbReference type="EMBL" id="WXEY01000004">
    <property type="protein sequence ID" value="MZP29319.1"/>
    <property type="molecule type" value="Genomic_DNA"/>
</dbReference>
<dbReference type="Proteomes" id="UP000463470">
    <property type="component" value="Unassembled WGS sequence"/>
</dbReference>
<proteinExistence type="predicted"/>
<evidence type="ECO:0000259" key="1">
    <source>
        <dbReference type="SMART" id="SM00989"/>
    </source>
</evidence>
<feature type="domain" description="4-vinyl reductase 4VR" evidence="1">
    <location>
        <begin position="139"/>
        <end position="200"/>
    </location>
</feature>
<evidence type="ECO:0000313" key="3">
    <source>
        <dbReference type="Proteomes" id="UP000463470"/>
    </source>
</evidence>
<dbReference type="Gene3D" id="3.30.1380.20">
    <property type="entry name" value="Trafficking protein particle complex subunit 3"/>
    <property type="match status" value="1"/>
</dbReference>
<comment type="caution">
    <text evidence="2">The sequence shown here is derived from an EMBL/GenBank/DDBJ whole genome shotgun (WGS) entry which is preliminary data.</text>
</comment>
<dbReference type="OrthoDB" id="2080515at2"/>
<protein>
    <submittedName>
        <fullName evidence="2">Bacteriochlorophyll 4-vinyl reductase</fullName>
    </submittedName>
</protein>
<dbReference type="SUPFAM" id="SSF111126">
    <property type="entry name" value="Ligand-binding domain in the NO signalling and Golgi transport"/>
    <property type="match status" value="1"/>
</dbReference>
<keyword evidence="3" id="KW-1185">Reference proteome</keyword>
<dbReference type="NCBIfam" id="TIGR02019">
    <property type="entry name" value="BchJ"/>
    <property type="match status" value="1"/>
</dbReference>
<dbReference type="InterPro" id="IPR010249">
    <property type="entry name" value="BchJ"/>
</dbReference>
<dbReference type="PANTHER" id="PTHR35090">
    <property type="entry name" value="DNA-DIRECTED RNA POLYMERASE SUBUNIT I"/>
    <property type="match status" value="1"/>
</dbReference>
<dbReference type="InterPro" id="IPR004096">
    <property type="entry name" value="V4R"/>
</dbReference>
<sequence length="203" mass="22565">MDDIATNTYGKIGPNSIIQTVAALKERYGEGKTAEFLVKVGRSDLTQKLPAEMVDEQEFNDLVRSIQAGFGNQELTQLLRRSGELTAAYLLKHRIPVPIQWILRILPVRSGLKMLLSAIEKNAWTFVGTGSYRFTIENHPKITIERCVSCRGMSADEPICAFYEGTFQTLIRTLVDQKATVKETSCSANGASACIYEVRLGTE</sequence>
<name>A0A845L2K1_9FIRM</name>
<evidence type="ECO:0000313" key="2">
    <source>
        <dbReference type="EMBL" id="MZP29319.1"/>
    </source>
</evidence>